<gene>
    <name evidence="2" type="ORF">AWL63_16765</name>
</gene>
<reference evidence="2 3" key="1">
    <citation type="submission" date="2016-01" db="EMBL/GenBank/DDBJ databases">
        <title>Complete genome and mega plasmid sequence of Sphingomonas panacis DCY99 elicits systemic resistance in rice to Xanthomonas oryzae.</title>
        <authorList>
            <person name="Kim Y.J."/>
            <person name="Yang D.C."/>
            <person name="Sing P."/>
        </authorList>
    </citation>
    <scope>NUCLEOTIDE SEQUENCE [LARGE SCALE GENOMIC DNA]</scope>
    <source>
        <strain evidence="2 3">DCY99</strain>
    </source>
</reference>
<evidence type="ECO:0000313" key="3">
    <source>
        <dbReference type="Proteomes" id="UP000094256"/>
    </source>
</evidence>
<dbReference type="Proteomes" id="UP000094256">
    <property type="component" value="Chromosome"/>
</dbReference>
<organism evidence="2 3">
    <name type="scientific">Sphingomonas panacis</name>
    <dbReference type="NCBI Taxonomy" id="1560345"/>
    <lineage>
        <taxon>Bacteria</taxon>
        <taxon>Pseudomonadati</taxon>
        <taxon>Pseudomonadota</taxon>
        <taxon>Alphaproteobacteria</taxon>
        <taxon>Sphingomonadales</taxon>
        <taxon>Sphingomonadaceae</taxon>
        <taxon>Sphingomonas</taxon>
    </lineage>
</organism>
<feature type="chain" id="PRO_5008556337" evidence="1">
    <location>
        <begin position="23"/>
        <end position="250"/>
    </location>
</feature>
<feature type="signal peptide" evidence="1">
    <location>
        <begin position="1"/>
        <end position="22"/>
    </location>
</feature>
<proteinExistence type="predicted"/>
<accession>A0A1B3ZD36</accession>
<dbReference type="KEGG" id="span:AWL63_16765"/>
<name>A0A1B3ZD36_9SPHN</name>
<evidence type="ECO:0000256" key="1">
    <source>
        <dbReference type="SAM" id="SignalP"/>
    </source>
</evidence>
<keyword evidence="1" id="KW-0732">Signal</keyword>
<dbReference type="RefSeq" id="WP_069205881.1">
    <property type="nucleotide sequence ID" value="NZ_CP014168.1"/>
</dbReference>
<dbReference type="AlphaFoldDB" id="A0A1B3ZD36"/>
<evidence type="ECO:0000313" key="2">
    <source>
        <dbReference type="EMBL" id="AOH85348.1"/>
    </source>
</evidence>
<sequence>MRHTLFAAVAVLCLLASSTAVAQEKSGNKPGFTLRPGSAKILLIRPTIRVGAQSTGGLFEPNADWTAQARDNLGAALAVAQQQLGNQVIDAEEPIGPAAKTFAGYRALFSVLADSVIEYQFFPGNRLPTKKRKGSFEWTMGPGVAEIGRGTGCDYALFIFDEDQYGSTGRKVFQVFAAMASVSVKSGEHRGYAGLVDLRNGDLVWLNADQAMGGDVRTVEGAQKRVRQLLEDFPGSTPPAAPVVASATGQ</sequence>
<protein>
    <submittedName>
        <fullName evidence="2">Uncharacterized protein</fullName>
    </submittedName>
</protein>
<dbReference type="EMBL" id="CP014168">
    <property type="protein sequence ID" value="AOH85348.1"/>
    <property type="molecule type" value="Genomic_DNA"/>
</dbReference>
<keyword evidence="3" id="KW-1185">Reference proteome</keyword>
<dbReference type="STRING" id="1560345.AWL63_16765"/>